<reference evidence="3 4" key="1">
    <citation type="submission" date="2017-11" db="EMBL/GenBank/DDBJ databases">
        <title>Genomic Encyclopedia of Archaeal and Bacterial Type Strains, Phase II (KMG-II): From Individual Species to Whole Genera.</title>
        <authorList>
            <person name="Goeker M."/>
        </authorList>
    </citation>
    <scope>NUCLEOTIDE SEQUENCE [LARGE SCALE GENOMIC DNA]</scope>
    <source>
        <strain evidence="3 4">DSM 16400</strain>
    </source>
</reference>
<name>A0A2M9D8P2_9MICO</name>
<dbReference type="AlphaFoldDB" id="A0A2M9D8P2"/>
<proteinExistence type="predicted"/>
<evidence type="ECO:0000256" key="1">
    <source>
        <dbReference type="SAM" id="MobiDB-lite"/>
    </source>
</evidence>
<evidence type="ECO:0000259" key="2">
    <source>
        <dbReference type="Pfam" id="PF10708"/>
    </source>
</evidence>
<feature type="region of interest" description="Disordered" evidence="1">
    <location>
        <begin position="50"/>
        <end position="78"/>
    </location>
</feature>
<dbReference type="InterPro" id="IPR018929">
    <property type="entry name" value="DUF2510"/>
</dbReference>
<comment type="caution">
    <text evidence="3">The sequence shown here is derived from an EMBL/GenBank/DDBJ whole genome shotgun (WGS) entry which is preliminary data.</text>
</comment>
<feature type="compositionally biased region" description="Low complexity" evidence="1">
    <location>
        <begin position="60"/>
        <end position="71"/>
    </location>
</feature>
<sequence length="182" mass="20303">MLAVYALHYVDRDEDPRSGDEQATNEHDRLQTLNVEGFAHHVDAAHEEHEGNYKSKNVHSSILPTSTLTPKSPSPRRVPPCGAGNVPPILGTSRSPELILGGWIERHTRIAPRGRAPWTPPMSNTATQLPPFGWYPDPAGSHLLRWWDGKVWTNRLEKPRPELQAAKGYAQQQSTLSRLIAS</sequence>
<evidence type="ECO:0000313" key="3">
    <source>
        <dbReference type="EMBL" id="PJJ82081.1"/>
    </source>
</evidence>
<dbReference type="EMBL" id="PGFH01000001">
    <property type="protein sequence ID" value="PJJ82081.1"/>
    <property type="molecule type" value="Genomic_DNA"/>
</dbReference>
<feature type="domain" description="DUF2510" evidence="2">
    <location>
        <begin position="133"/>
        <end position="161"/>
    </location>
</feature>
<accession>A0A2M9D8P2</accession>
<dbReference type="Proteomes" id="UP000231742">
    <property type="component" value="Unassembled WGS sequence"/>
</dbReference>
<keyword evidence="4" id="KW-1185">Reference proteome</keyword>
<gene>
    <name evidence="3" type="ORF">CLV85_1269</name>
</gene>
<dbReference type="Pfam" id="PF10708">
    <property type="entry name" value="DUF2510"/>
    <property type="match status" value="1"/>
</dbReference>
<organism evidence="3 4">
    <name type="scientific">Salinibacterium amurskyense</name>
    <dbReference type="NCBI Taxonomy" id="205941"/>
    <lineage>
        <taxon>Bacteria</taxon>
        <taxon>Bacillati</taxon>
        <taxon>Actinomycetota</taxon>
        <taxon>Actinomycetes</taxon>
        <taxon>Micrococcales</taxon>
        <taxon>Microbacteriaceae</taxon>
        <taxon>Salinibacterium</taxon>
    </lineage>
</organism>
<evidence type="ECO:0000313" key="4">
    <source>
        <dbReference type="Proteomes" id="UP000231742"/>
    </source>
</evidence>
<protein>
    <submittedName>
        <fullName evidence="3">Uncharacterized protein DUF2510</fullName>
    </submittedName>
</protein>